<evidence type="ECO:0000256" key="4">
    <source>
        <dbReference type="ARBA" id="ARBA00023163"/>
    </source>
</evidence>
<dbReference type="GO" id="GO:0006879">
    <property type="term" value="P:intracellular iron ion homeostasis"/>
    <property type="evidence" value="ECO:0007669"/>
    <property type="project" value="InterPro"/>
</dbReference>
<name>A0A7J7G0M3_CAMSI</name>
<dbReference type="InterPro" id="IPR044579">
    <property type="entry name" value="bHLH11/121"/>
</dbReference>
<dbReference type="AlphaFoldDB" id="A0A7J7G0M3"/>
<evidence type="ECO:0000256" key="1">
    <source>
        <dbReference type="ARBA" id="ARBA00004123"/>
    </source>
</evidence>
<dbReference type="Proteomes" id="UP000593564">
    <property type="component" value="Unassembled WGS sequence"/>
</dbReference>
<dbReference type="CDD" id="cd11446">
    <property type="entry name" value="bHLH_AtILR3_like"/>
    <property type="match status" value="1"/>
</dbReference>
<dbReference type="GO" id="GO:0003700">
    <property type="term" value="F:DNA-binding transcription factor activity"/>
    <property type="evidence" value="ECO:0007669"/>
    <property type="project" value="InterPro"/>
</dbReference>
<dbReference type="PANTHER" id="PTHR47001:SF1">
    <property type="entry name" value="TRANSCRIPTION FACTOR BHLH11"/>
    <property type="match status" value="1"/>
</dbReference>
<keyword evidence="5" id="KW-0539">Nucleus</keyword>
<dbReference type="InterPro" id="IPR057075">
    <property type="entry name" value="bHLH_IRO3"/>
</dbReference>
<evidence type="ECO:0000313" key="9">
    <source>
        <dbReference type="Proteomes" id="UP000593564"/>
    </source>
</evidence>
<dbReference type="SUPFAM" id="SSF47459">
    <property type="entry name" value="HLH, helix-loop-helix DNA-binding domain"/>
    <property type="match status" value="1"/>
</dbReference>
<evidence type="ECO:0000313" key="8">
    <source>
        <dbReference type="EMBL" id="KAF5933338.1"/>
    </source>
</evidence>
<keyword evidence="2" id="KW-0805">Transcription regulation</keyword>
<dbReference type="Gene3D" id="4.10.280.10">
    <property type="entry name" value="Helix-loop-helix DNA-binding domain"/>
    <property type="match status" value="1"/>
</dbReference>
<evidence type="ECO:0000259" key="7">
    <source>
        <dbReference type="PROSITE" id="PS50888"/>
    </source>
</evidence>
<protein>
    <recommendedName>
        <fullName evidence="7">BHLH domain-containing protein</fullName>
    </recommendedName>
</protein>
<keyword evidence="9" id="KW-1185">Reference proteome</keyword>
<dbReference type="Pfam" id="PF23177">
    <property type="entry name" value="bHLH_IRO3"/>
    <property type="match status" value="1"/>
</dbReference>
<keyword evidence="4" id="KW-0804">Transcription</keyword>
<feature type="region of interest" description="Disordered" evidence="6">
    <location>
        <begin position="1"/>
        <end position="60"/>
    </location>
</feature>
<dbReference type="SMART" id="SM00353">
    <property type="entry name" value="HLH"/>
    <property type="match status" value="1"/>
</dbReference>
<feature type="domain" description="BHLH" evidence="7">
    <location>
        <begin position="53"/>
        <end position="103"/>
    </location>
</feature>
<gene>
    <name evidence="8" type="ORF">HYC85_029509</name>
</gene>
<comment type="caution">
    <text evidence="8">The sequence shown here is derived from an EMBL/GenBank/DDBJ whole genome shotgun (WGS) entry which is preliminary data.</text>
</comment>
<reference evidence="8 9" key="2">
    <citation type="submission" date="2020-07" db="EMBL/GenBank/DDBJ databases">
        <title>Genome assembly of wild tea tree DASZ reveals pedigree and selection history of tea varieties.</title>
        <authorList>
            <person name="Zhang W."/>
        </authorList>
    </citation>
    <scope>NUCLEOTIDE SEQUENCE [LARGE SCALE GENOMIC DNA]</scope>
    <source>
        <strain evidence="9">cv. G240</strain>
        <tissue evidence="8">Leaf</tissue>
    </source>
</reference>
<feature type="compositionally biased region" description="Polar residues" evidence="6">
    <location>
        <begin position="1"/>
        <end position="14"/>
    </location>
</feature>
<evidence type="ECO:0000256" key="6">
    <source>
        <dbReference type="SAM" id="MobiDB-lite"/>
    </source>
</evidence>
<feature type="compositionally biased region" description="Basic and acidic residues" evidence="6">
    <location>
        <begin position="248"/>
        <end position="270"/>
    </location>
</feature>
<dbReference type="InterPro" id="IPR036638">
    <property type="entry name" value="HLH_DNA-bd_sf"/>
</dbReference>
<dbReference type="InterPro" id="IPR011598">
    <property type="entry name" value="bHLH_dom"/>
</dbReference>
<organism evidence="8 9">
    <name type="scientific">Camellia sinensis</name>
    <name type="common">Tea plant</name>
    <name type="synonym">Thea sinensis</name>
    <dbReference type="NCBI Taxonomy" id="4442"/>
    <lineage>
        <taxon>Eukaryota</taxon>
        <taxon>Viridiplantae</taxon>
        <taxon>Streptophyta</taxon>
        <taxon>Embryophyta</taxon>
        <taxon>Tracheophyta</taxon>
        <taxon>Spermatophyta</taxon>
        <taxon>Magnoliopsida</taxon>
        <taxon>eudicotyledons</taxon>
        <taxon>Gunneridae</taxon>
        <taxon>Pentapetalae</taxon>
        <taxon>asterids</taxon>
        <taxon>Ericales</taxon>
        <taxon>Theaceae</taxon>
        <taxon>Camellia</taxon>
    </lineage>
</organism>
<dbReference type="EMBL" id="JACBKZ010000014">
    <property type="protein sequence ID" value="KAF5933338.1"/>
    <property type="molecule type" value="Genomic_DNA"/>
</dbReference>
<feature type="region of interest" description="Disordered" evidence="6">
    <location>
        <begin position="235"/>
        <end position="278"/>
    </location>
</feature>
<accession>A0A7J7G0M3</accession>
<comment type="subcellular location">
    <subcellularLocation>
        <location evidence="1">Nucleus</location>
    </subcellularLocation>
</comment>
<keyword evidence="3" id="KW-0238">DNA-binding</keyword>
<feature type="compositionally biased region" description="Basic and acidic residues" evidence="6">
    <location>
        <begin position="37"/>
        <end position="60"/>
    </location>
</feature>
<evidence type="ECO:0000256" key="2">
    <source>
        <dbReference type="ARBA" id="ARBA00023015"/>
    </source>
</evidence>
<reference evidence="9" key="1">
    <citation type="journal article" date="2020" name="Nat. Commun.">
        <title>Genome assembly of wild tea tree DASZ reveals pedigree and selection history of tea varieties.</title>
        <authorList>
            <person name="Zhang W."/>
            <person name="Zhang Y."/>
            <person name="Qiu H."/>
            <person name="Guo Y."/>
            <person name="Wan H."/>
            <person name="Zhang X."/>
            <person name="Scossa F."/>
            <person name="Alseekh S."/>
            <person name="Zhang Q."/>
            <person name="Wang P."/>
            <person name="Xu L."/>
            <person name="Schmidt M.H."/>
            <person name="Jia X."/>
            <person name="Li D."/>
            <person name="Zhu A."/>
            <person name="Guo F."/>
            <person name="Chen W."/>
            <person name="Ni D."/>
            <person name="Usadel B."/>
            <person name="Fernie A.R."/>
            <person name="Wen W."/>
        </authorList>
    </citation>
    <scope>NUCLEOTIDE SEQUENCE [LARGE SCALE GENOMIC DNA]</scope>
    <source>
        <strain evidence="9">cv. G240</strain>
    </source>
</reference>
<dbReference type="GO" id="GO:0003677">
    <property type="term" value="F:DNA binding"/>
    <property type="evidence" value="ECO:0007669"/>
    <property type="project" value="UniProtKB-KW"/>
</dbReference>
<dbReference type="GO" id="GO:0046983">
    <property type="term" value="F:protein dimerization activity"/>
    <property type="evidence" value="ECO:0007669"/>
    <property type="project" value="InterPro"/>
</dbReference>
<dbReference type="GO" id="GO:0005634">
    <property type="term" value="C:nucleus"/>
    <property type="evidence" value="ECO:0007669"/>
    <property type="project" value="UniProtKB-SubCell"/>
</dbReference>
<proteinExistence type="predicted"/>
<evidence type="ECO:0000256" key="3">
    <source>
        <dbReference type="ARBA" id="ARBA00023125"/>
    </source>
</evidence>
<dbReference type="PROSITE" id="PS50888">
    <property type="entry name" value="BHLH"/>
    <property type="match status" value="1"/>
</dbReference>
<sequence>MDQLNHESFCQSIQPPNPSVTEFLASPPIPLAPSIRCHSDSRPETELKDSVAARKVQKADREKLRRDRLNEQFLELGKVLDPDRPKNDKGSILTDTIQMAKDLTDQVNRLKAEYSTLTEESREQLTQEKNDLREEKASLKSDIENLNAQYQQRLRATFPWAAIDHSVVMHPPSYPMPVPMPVPIAPGSIPMHPSLQPYPFFGNQNHGVIPNPCSTFVPYVTPNTMIEQQTTQYVSPAMQPGTRSHISSKQDSRTKPSDHQGESKIEKGEASNDVTTDLELKTPGSTADEFLICEHTNIVEPDRRNVFPTFCRWNIDKLVGKLKGVDLLVDGSMEVNCGKICGTIIERYFVEVTSNGHVPIKRDEKVLDVDSVHIRSGVVKFCR</sequence>
<evidence type="ECO:0000256" key="5">
    <source>
        <dbReference type="ARBA" id="ARBA00023242"/>
    </source>
</evidence>
<dbReference type="PANTHER" id="PTHR47001">
    <property type="entry name" value="TRANSCRIPTION FACTOR BHLH121"/>
    <property type="match status" value="1"/>
</dbReference>